<dbReference type="InterPro" id="IPR012337">
    <property type="entry name" value="RNaseH-like_sf"/>
</dbReference>
<dbReference type="GO" id="GO:0030014">
    <property type="term" value="C:CCR4-NOT complex"/>
    <property type="evidence" value="ECO:0007669"/>
    <property type="project" value="InterPro"/>
</dbReference>
<sequence length="127" mass="14889">MLDNLKLIQLGLTFSDSNGNLLDFGTKNTYIWKFSFSDFDIENDPHNQDSTDMLCLQGIDLKHNCYHEVNSRHFSELMVRSGLVFNNSVIWVSFHDAYDFAYLMKILMRKNLPNTLEGFLFHLKLIF</sequence>
<dbReference type="InterPro" id="IPR039637">
    <property type="entry name" value="CNOT7/CNOT8/Pop2"/>
</dbReference>
<protein>
    <submittedName>
        <fullName evidence="1">Uncharacterized protein</fullName>
    </submittedName>
</protein>
<evidence type="ECO:0000313" key="2">
    <source>
        <dbReference type="Proteomes" id="UP001157006"/>
    </source>
</evidence>
<dbReference type="PANTHER" id="PTHR10797">
    <property type="entry name" value="CCR4-NOT TRANSCRIPTION COMPLEX SUBUNIT"/>
    <property type="match status" value="1"/>
</dbReference>
<gene>
    <name evidence="1" type="ORF">VFH_I064120</name>
</gene>
<dbReference type="SUPFAM" id="SSF53098">
    <property type="entry name" value="Ribonuclease H-like"/>
    <property type="match status" value="1"/>
</dbReference>
<dbReference type="Proteomes" id="UP001157006">
    <property type="component" value="Chromosome 1S"/>
</dbReference>
<dbReference type="AlphaFoldDB" id="A0AAV0Z2Z8"/>
<accession>A0AAV0Z2Z8</accession>
<dbReference type="Gene3D" id="3.30.420.10">
    <property type="entry name" value="Ribonuclease H-like superfamily/Ribonuclease H"/>
    <property type="match status" value="1"/>
</dbReference>
<evidence type="ECO:0000313" key="1">
    <source>
        <dbReference type="EMBL" id="CAI8592900.1"/>
    </source>
</evidence>
<dbReference type="GO" id="GO:0003676">
    <property type="term" value="F:nucleic acid binding"/>
    <property type="evidence" value="ECO:0007669"/>
    <property type="project" value="InterPro"/>
</dbReference>
<name>A0AAV0Z2Z8_VICFA</name>
<reference evidence="1 2" key="1">
    <citation type="submission" date="2023-01" db="EMBL/GenBank/DDBJ databases">
        <authorList>
            <person name="Kreplak J."/>
        </authorList>
    </citation>
    <scope>NUCLEOTIDE SEQUENCE [LARGE SCALE GENOMIC DNA]</scope>
</reference>
<dbReference type="GO" id="GO:0004535">
    <property type="term" value="F:poly(A)-specific ribonuclease activity"/>
    <property type="evidence" value="ECO:0007669"/>
    <property type="project" value="InterPro"/>
</dbReference>
<dbReference type="InterPro" id="IPR036397">
    <property type="entry name" value="RNaseH_sf"/>
</dbReference>
<keyword evidence="2" id="KW-1185">Reference proteome</keyword>
<dbReference type="EMBL" id="OX451735">
    <property type="protein sequence ID" value="CAI8592900.1"/>
    <property type="molecule type" value="Genomic_DNA"/>
</dbReference>
<proteinExistence type="predicted"/>
<organism evidence="1 2">
    <name type="scientific">Vicia faba</name>
    <name type="common">Broad bean</name>
    <name type="synonym">Faba vulgaris</name>
    <dbReference type="NCBI Taxonomy" id="3906"/>
    <lineage>
        <taxon>Eukaryota</taxon>
        <taxon>Viridiplantae</taxon>
        <taxon>Streptophyta</taxon>
        <taxon>Embryophyta</taxon>
        <taxon>Tracheophyta</taxon>
        <taxon>Spermatophyta</taxon>
        <taxon>Magnoliopsida</taxon>
        <taxon>eudicotyledons</taxon>
        <taxon>Gunneridae</taxon>
        <taxon>Pentapetalae</taxon>
        <taxon>rosids</taxon>
        <taxon>fabids</taxon>
        <taxon>Fabales</taxon>
        <taxon>Fabaceae</taxon>
        <taxon>Papilionoideae</taxon>
        <taxon>50 kb inversion clade</taxon>
        <taxon>NPAAA clade</taxon>
        <taxon>Hologalegina</taxon>
        <taxon>IRL clade</taxon>
        <taxon>Fabeae</taxon>
        <taxon>Vicia</taxon>
    </lineage>
</organism>